<dbReference type="EMBL" id="FNFB01000040">
    <property type="protein sequence ID" value="SDM13932.1"/>
    <property type="molecule type" value="Genomic_DNA"/>
</dbReference>
<evidence type="ECO:0000313" key="1">
    <source>
        <dbReference type="EMBL" id="SDM13932.1"/>
    </source>
</evidence>
<dbReference type="OrthoDB" id="3542040at2"/>
<proteinExistence type="predicted"/>
<evidence type="ECO:0000313" key="2">
    <source>
        <dbReference type="Proteomes" id="UP000198683"/>
    </source>
</evidence>
<dbReference type="AlphaFoldDB" id="A0A1G9QSD2"/>
<protein>
    <submittedName>
        <fullName evidence="1">Uncharacterized protein</fullName>
    </submittedName>
</protein>
<reference evidence="1 2" key="1">
    <citation type="submission" date="2016-10" db="EMBL/GenBank/DDBJ databases">
        <authorList>
            <person name="de Groot N.N."/>
        </authorList>
    </citation>
    <scope>NUCLEOTIDE SEQUENCE [LARGE SCALE GENOMIC DNA]</scope>
    <source>
        <strain evidence="1 2">CGMCC 4.5681</strain>
    </source>
</reference>
<keyword evidence="2" id="KW-1185">Reference proteome</keyword>
<organism evidence="1 2">
    <name type="scientific">Nonomuraea maritima</name>
    <dbReference type="NCBI Taxonomy" id="683260"/>
    <lineage>
        <taxon>Bacteria</taxon>
        <taxon>Bacillati</taxon>
        <taxon>Actinomycetota</taxon>
        <taxon>Actinomycetes</taxon>
        <taxon>Streptosporangiales</taxon>
        <taxon>Streptosporangiaceae</taxon>
        <taxon>Nonomuraea</taxon>
    </lineage>
</organism>
<name>A0A1G9QSD2_9ACTN</name>
<dbReference type="STRING" id="683260.SAMN05421874_14045"/>
<accession>A0A1G9QSD2</accession>
<sequence length="86" mass="9151">MFSDSDGFYAWTASDESGRGACGVTGRPERAAALLSRSLGELAPGATGTVRLVHLDRLARRPSYVYGPTVLRLRRTEQAAVIVAGD</sequence>
<gene>
    <name evidence="1" type="ORF">SAMN05421874_14045</name>
</gene>
<dbReference type="Proteomes" id="UP000198683">
    <property type="component" value="Unassembled WGS sequence"/>
</dbReference>
<dbReference type="RefSeq" id="WP_090773708.1">
    <property type="nucleotide sequence ID" value="NZ_FNFB01000040.1"/>
</dbReference>